<dbReference type="Pfam" id="PF01168">
    <property type="entry name" value="Ala_racemase_N"/>
    <property type="match status" value="1"/>
</dbReference>
<dbReference type="PROSITE" id="PS01211">
    <property type="entry name" value="UPF0001"/>
    <property type="match status" value="1"/>
</dbReference>
<dbReference type="InterPro" id="IPR001608">
    <property type="entry name" value="Ala_racemase_N"/>
</dbReference>
<feature type="modified residue" description="N6-(pyridoxal phosphate)lysine" evidence="2 3">
    <location>
        <position position="28"/>
    </location>
</feature>
<comment type="cofactor">
    <cofactor evidence="3">
        <name>pyridoxal 5'-phosphate</name>
        <dbReference type="ChEBI" id="CHEBI:597326"/>
    </cofactor>
</comment>
<evidence type="ECO:0000256" key="4">
    <source>
        <dbReference type="RuleBase" id="RU004514"/>
    </source>
</evidence>
<dbReference type="HAMAP" id="MF_02087">
    <property type="entry name" value="PLP_homeostasis"/>
    <property type="match status" value="1"/>
</dbReference>
<accession>A0A9D9DLW9</accession>
<dbReference type="Gene3D" id="3.20.20.10">
    <property type="entry name" value="Alanine racemase"/>
    <property type="match status" value="1"/>
</dbReference>
<comment type="caution">
    <text evidence="6">The sequence shown here is derived from an EMBL/GenBank/DDBJ whole genome shotgun (WGS) entry which is preliminary data.</text>
</comment>
<gene>
    <name evidence="6" type="ORF">IAC76_02785</name>
</gene>
<evidence type="ECO:0000313" key="6">
    <source>
        <dbReference type="EMBL" id="MBO8430292.1"/>
    </source>
</evidence>
<dbReference type="PIRSF" id="PIRSF004848">
    <property type="entry name" value="YBL036c_PLPDEIII"/>
    <property type="match status" value="1"/>
</dbReference>
<dbReference type="InterPro" id="IPR029066">
    <property type="entry name" value="PLP-binding_barrel"/>
</dbReference>
<dbReference type="SUPFAM" id="SSF51419">
    <property type="entry name" value="PLP-binding barrel"/>
    <property type="match status" value="1"/>
</dbReference>
<dbReference type="InterPro" id="IPR011078">
    <property type="entry name" value="PyrdxlP_homeostasis"/>
</dbReference>
<name>A0A9D9DLW9_9BACT</name>
<evidence type="ECO:0000256" key="1">
    <source>
        <dbReference type="ARBA" id="ARBA00022898"/>
    </source>
</evidence>
<sequence length="220" mass="24949">MFETVKSNLLRIQEEIAPYRPNIIAVTKYFDRNAIVAAYEAGLRNFGESRAVEAVEKIMQLPDYVRENSSFHFIGHLQGNKVKKVVKYFDFIHSVDSLKLAAHISQEAKELGKIQKILLQLNNAGEVQKFGYSKEALFKDFPDILKLENVKIVGLMNMTPLGAGDDFIEKLFLDAADTKKLLEKTFNCKMNELSMGMSQDYQIAARCGATMLRIGRKLFS</sequence>
<proteinExistence type="inferred from homology"/>
<protein>
    <recommendedName>
        <fullName evidence="2">Pyridoxal phosphate homeostasis protein</fullName>
        <shortName evidence="2">PLP homeostasis protein</shortName>
    </recommendedName>
</protein>
<reference evidence="6" key="2">
    <citation type="journal article" date="2021" name="PeerJ">
        <title>Extensive microbial diversity within the chicken gut microbiome revealed by metagenomics and culture.</title>
        <authorList>
            <person name="Gilroy R."/>
            <person name="Ravi A."/>
            <person name="Getino M."/>
            <person name="Pursley I."/>
            <person name="Horton D.L."/>
            <person name="Alikhan N.F."/>
            <person name="Baker D."/>
            <person name="Gharbi K."/>
            <person name="Hall N."/>
            <person name="Watson M."/>
            <person name="Adriaenssens E.M."/>
            <person name="Foster-Nyarko E."/>
            <person name="Jarju S."/>
            <person name="Secka A."/>
            <person name="Antonio M."/>
            <person name="Oren A."/>
            <person name="Chaudhuri R.R."/>
            <person name="La Ragione R."/>
            <person name="Hildebrand F."/>
            <person name="Pallen M.J."/>
        </authorList>
    </citation>
    <scope>NUCLEOTIDE SEQUENCE</scope>
    <source>
        <strain evidence="6">10192</strain>
    </source>
</reference>
<dbReference type="PANTHER" id="PTHR10146:SF14">
    <property type="entry name" value="PYRIDOXAL PHOSPHATE HOMEOSTASIS PROTEIN"/>
    <property type="match status" value="1"/>
</dbReference>
<dbReference type="Proteomes" id="UP000823632">
    <property type="component" value="Unassembled WGS sequence"/>
</dbReference>
<dbReference type="GO" id="GO:0030170">
    <property type="term" value="F:pyridoxal phosphate binding"/>
    <property type="evidence" value="ECO:0007669"/>
    <property type="project" value="UniProtKB-UniRule"/>
</dbReference>
<dbReference type="EMBL" id="JADIND010000061">
    <property type="protein sequence ID" value="MBO8430292.1"/>
    <property type="molecule type" value="Genomic_DNA"/>
</dbReference>
<organism evidence="6 7">
    <name type="scientific">Candidatus Scatousia excrementipullorum</name>
    <dbReference type="NCBI Taxonomy" id="2840936"/>
    <lineage>
        <taxon>Bacteria</taxon>
        <taxon>Candidatus Scatousia</taxon>
    </lineage>
</organism>
<dbReference type="NCBIfam" id="TIGR00044">
    <property type="entry name" value="YggS family pyridoxal phosphate-dependent enzyme"/>
    <property type="match status" value="1"/>
</dbReference>
<feature type="domain" description="Alanine racemase N-terminal" evidence="5">
    <location>
        <begin position="4"/>
        <end position="218"/>
    </location>
</feature>
<dbReference type="PANTHER" id="PTHR10146">
    <property type="entry name" value="PROLINE SYNTHETASE CO-TRANSCRIBED BACTERIAL HOMOLOG PROTEIN"/>
    <property type="match status" value="1"/>
</dbReference>
<dbReference type="AlphaFoldDB" id="A0A9D9DLW9"/>
<evidence type="ECO:0000313" key="7">
    <source>
        <dbReference type="Proteomes" id="UP000823632"/>
    </source>
</evidence>
<comment type="similarity">
    <text evidence="2 4">Belongs to the pyridoxal phosphate-binding protein YggS/PROSC family.</text>
</comment>
<dbReference type="CDD" id="cd00635">
    <property type="entry name" value="PLPDE_III_YBL036c_like"/>
    <property type="match status" value="1"/>
</dbReference>
<evidence type="ECO:0000256" key="2">
    <source>
        <dbReference type="HAMAP-Rule" id="MF_02087"/>
    </source>
</evidence>
<keyword evidence="1 2" id="KW-0663">Pyridoxal phosphate</keyword>
<evidence type="ECO:0000259" key="5">
    <source>
        <dbReference type="Pfam" id="PF01168"/>
    </source>
</evidence>
<comment type="function">
    <text evidence="2">Pyridoxal 5'-phosphate (PLP)-binding protein, which is involved in PLP homeostasis.</text>
</comment>
<evidence type="ECO:0000256" key="3">
    <source>
        <dbReference type="PIRSR" id="PIRSR004848-1"/>
    </source>
</evidence>
<reference evidence="6" key="1">
    <citation type="submission" date="2020-10" db="EMBL/GenBank/DDBJ databases">
        <authorList>
            <person name="Gilroy R."/>
        </authorList>
    </citation>
    <scope>NUCLEOTIDE SEQUENCE</scope>
    <source>
        <strain evidence="6">10192</strain>
    </source>
</reference>